<gene>
    <name evidence="1" type="ORF">UY32_C0028G0004</name>
</gene>
<accession>A0A0G1XVK2</accession>
<organism evidence="1 2">
    <name type="scientific">Candidatus Jorgensenbacteria bacterium GW2011_GWC1_48_8</name>
    <dbReference type="NCBI Taxonomy" id="1618666"/>
    <lineage>
        <taxon>Bacteria</taxon>
        <taxon>Candidatus Joergenseniibacteriota</taxon>
    </lineage>
</organism>
<reference evidence="1 2" key="1">
    <citation type="journal article" date="2015" name="Nature">
        <title>rRNA introns, odd ribosomes, and small enigmatic genomes across a large radiation of phyla.</title>
        <authorList>
            <person name="Brown C.T."/>
            <person name="Hug L.A."/>
            <person name="Thomas B.C."/>
            <person name="Sharon I."/>
            <person name="Castelle C.J."/>
            <person name="Singh A."/>
            <person name="Wilkins M.J."/>
            <person name="Williams K.H."/>
            <person name="Banfield J.F."/>
        </authorList>
    </citation>
    <scope>NUCLEOTIDE SEQUENCE [LARGE SCALE GENOMIC DNA]</scope>
</reference>
<name>A0A0G1XVK2_9BACT</name>
<dbReference type="Proteomes" id="UP000034600">
    <property type="component" value="Unassembled WGS sequence"/>
</dbReference>
<proteinExistence type="predicted"/>
<dbReference type="EMBL" id="LCPO01000028">
    <property type="protein sequence ID" value="KKU98345.1"/>
    <property type="molecule type" value="Genomic_DNA"/>
</dbReference>
<sequence length="93" mass="10386">MTKGTEMQAFAQGLHGNRLILHGLSRFDVKCDDPKPHTRRYEKIAGLGWICSDTPNKIWDEDSVKLAWYMADVGKGLLSEIRTKAGKKAIGRG</sequence>
<protein>
    <submittedName>
        <fullName evidence="1">Uncharacterized protein</fullName>
    </submittedName>
</protein>
<comment type="caution">
    <text evidence="1">The sequence shown here is derived from an EMBL/GenBank/DDBJ whole genome shotgun (WGS) entry which is preliminary data.</text>
</comment>
<dbReference type="AlphaFoldDB" id="A0A0G1XVK2"/>
<evidence type="ECO:0000313" key="2">
    <source>
        <dbReference type="Proteomes" id="UP000034600"/>
    </source>
</evidence>
<evidence type="ECO:0000313" key="1">
    <source>
        <dbReference type="EMBL" id="KKU98345.1"/>
    </source>
</evidence>